<dbReference type="InterPro" id="IPR002110">
    <property type="entry name" value="Ankyrin_rpt"/>
</dbReference>
<evidence type="ECO:0000256" key="2">
    <source>
        <dbReference type="ARBA" id="ARBA00023043"/>
    </source>
</evidence>
<dbReference type="InterPro" id="IPR036770">
    <property type="entry name" value="Ankyrin_rpt-contain_sf"/>
</dbReference>
<feature type="repeat" description="ANK" evidence="3">
    <location>
        <begin position="185"/>
        <end position="217"/>
    </location>
</feature>
<organism evidence="4 5">
    <name type="scientific">Escallonia rubra</name>
    <dbReference type="NCBI Taxonomy" id="112253"/>
    <lineage>
        <taxon>Eukaryota</taxon>
        <taxon>Viridiplantae</taxon>
        <taxon>Streptophyta</taxon>
        <taxon>Embryophyta</taxon>
        <taxon>Tracheophyta</taxon>
        <taxon>Spermatophyta</taxon>
        <taxon>Magnoliopsida</taxon>
        <taxon>eudicotyledons</taxon>
        <taxon>Gunneridae</taxon>
        <taxon>Pentapetalae</taxon>
        <taxon>asterids</taxon>
        <taxon>campanulids</taxon>
        <taxon>Escalloniales</taxon>
        <taxon>Escalloniaceae</taxon>
        <taxon>Escallonia</taxon>
    </lineage>
</organism>
<keyword evidence="1" id="KW-0677">Repeat</keyword>
<dbReference type="AlphaFoldDB" id="A0AA88UQA2"/>
<dbReference type="PANTHER" id="PTHR24186">
    <property type="entry name" value="PROTEIN PHOSPHATASE 1 REGULATORY SUBUNIT"/>
    <property type="match status" value="1"/>
</dbReference>
<proteinExistence type="predicted"/>
<dbReference type="PANTHER" id="PTHR24186:SF50">
    <property type="entry name" value="ANKYRIN REPEAT-CONTAINING PROTEIN ITN1-LIKE ISOFORM X1"/>
    <property type="match status" value="1"/>
</dbReference>
<dbReference type="SMART" id="SM00248">
    <property type="entry name" value="ANK"/>
    <property type="match status" value="15"/>
</dbReference>
<dbReference type="Gene3D" id="1.25.40.20">
    <property type="entry name" value="Ankyrin repeat-containing domain"/>
    <property type="match status" value="4"/>
</dbReference>
<evidence type="ECO:0000313" key="5">
    <source>
        <dbReference type="Proteomes" id="UP001187471"/>
    </source>
</evidence>
<keyword evidence="5" id="KW-1185">Reference proteome</keyword>
<gene>
    <name evidence="4" type="ORF">RJ640_001738</name>
</gene>
<feature type="repeat" description="ANK" evidence="3">
    <location>
        <begin position="522"/>
        <end position="544"/>
    </location>
</feature>
<protein>
    <submittedName>
        <fullName evidence="4">Uncharacterized protein</fullName>
    </submittedName>
</protein>
<accession>A0AA88UQA2</accession>
<dbReference type="Proteomes" id="UP001187471">
    <property type="component" value="Unassembled WGS sequence"/>
</dbReference>
<evidence type="ECO:0000313" key="4">
    <source>
        <dbReference type="EMBL" id="KAK2990406.1"/>
    </source>
</evidence>
<evidence type="ECO:0000256" key="1">
    <source>
        <dbReference type="ARBA" id="ARBA00022737"/>
    </source>
</evidence>
<name>A0AA88UQA2_9ASTE</name>
<feature type="repeat" description="ANK" evidence="3">
    <location>
        <begin position="101"/>
        <end position="123"/>
    </location>
</feature>
<dbReference type="PROSITE" id="PS50297">
    <property type="entry name" value="ANK_REP_REGION"/>
    <property type="match status" value="4"/>
</dbReference>
<evidence type="ECO:0000256" key="3">
    <source>
        <dbReference type="PROSITE-ProRule" id="PRU00023"/>
    </source>
</evidence>
<keyword evidence="2 3" id="KW-0040">ANK repeat</keyword>
<dbReference type="PROSITE" id="PS50088">
    <property type="entry name" value="ANK_REPEAT"/>
    <property type="match status" value="4"/>
</dbReference>
<dbReference type="EMBL" id="JAVXUO010000646">
    <property type="protein sequence ID" value="KAK2990406.1"/>
    <property type="molecule type" value="Genomic_DNA"/>
</dbReference>
<reference evidence="4" key="1">
    <citation type="submission" date="2022-12" db="EMBL/GenBank/DDBJ databases">
        <title>Draft genome assemblies for two species of Escallonia (Escalloniales).</title>
        <authorList>
            <person name="Chanderbali A."/>
            <person name="Dervinis C."/>
            <person name="Anghel I."/>
            <person name="Soltis D."/>
            <person name="Soltis P."/>
            <person name="Zapata F."/>
        </authorList>
    </citation>
    <scope>NUCLEOTIDE SEQUENCE</scope>
    <source>
        <strain evidence="4">UCBG92.1500</strain>
        <tissue evidence="4">Leaf</tissue>
    </source>
</reference>
<dbReference type="SUPFAM" id="SSF48403">
    <property type="entry name" value="Ankyrin repeat"/>
    <property type="match status" value="2"/>
</dbReference>
<feature type="repeat" description="ANK" evidence="3">
    <location>
        <begin position="56"/>
        <end position="88"/>
    </location>
</feature>
<comment type="caution">
    <text evidence="4">The sequence shown here is derived from an EMBL/GenBank/DDBJ whole genome shotgun (WGS) entry which is preliminary data.</text>
</comment>
<sequence>MDLSLYRAAMEGKVDIILQDRTKLAVLHIAAMFGNTECANEVLRYSPSLSCRVNIQGDTPLHIAARKGCSDIVQALVKYTTRLDKKRVGARKEMPRMLNKESDTPLHEAVRNCHFDVVKLLVEEDPEFLCPANNAEETPLYLASEKGYDELVSLILETCTAPAYSGSMASLLRWKPSLVKETDLHGWTPLHFAARIGYASIVSQLLEADKSLGYIADNDDKNTALHIAAGHGHIDVMREFFEHCPDCCEMVNARGRNFLHNAVEHEQKKAVTYILEQCAIAISLTNQKDIDGNTPLHLLVTSDCNAQGLIWHSGADRNAFNKENLTPMDMDLSLYRAVMEGKVGIILQDRRKLEHQLTPNKNTVLHIAAMFGNRECANEVLRYSPSLSCRVNIQGDTALHISSPNGCSGIVEALVKCTRLDKERVGAGKEMLRMLNKENDTALHEAVRNYHVVLVKLLVKEDPDFLCRVNNAEETPLYLASEKGYDDFVSLILETCTEPAYSGSMASLLGWKPSLVKETDLHGWTPLHFAARIGYASIVSQLLEVDKSLGYIADNDDKNTALHIAAGRGHIDVMREFFEHCPDCCEMVNARGRNFLHIAVEHERRKAITYILEKCAIVISLINQKDIDWNTPLHLLATSERPALGLISHSGAHTNAFNKDNLTPVDNDTPQHEAVRNCRVNVVKILAQEDPDFSCPANYAEETPLYMASEKGYDECRSS</sequence>
<dbReference type="Pfam" id="PF12796">
    <property type="entry name" value="Ank_2"/>
    <property type="match status" value="6"/>
</dbReference>
<dbReference type="GO" id="GO:0005886">
    <property type="term" value="C:plasma membrane"/>
    <property type="evidence" value="ECO:0007669"/>
    <property type="project" value="TreeGrafter"/>
</dbReference>